<comment type="caution">
    <text evidence="8">The sequence shown here is derived from an EMBL/GenBank/DDBJ whole genome shotgun (WGS) entry which is preliminary data.</text>
</comment>
<dbReference type="EMBL" id="PJND01000012">
    <property type="protein sequence ID" value="PKW20036.1"/>
    <property type="molecule type" value="Genomic_DNA"/>
</dbReference>
<keyword evidence="2 5" id="KW-0812">Transmembrane</keyword>
<feature type="transmembrane region" description="Helical" evidence="5">
    <location>
        <begin position="25"/>
        <end position="50"/>
    </location>
</feature>
<dbReference type="Proteomes" id="UP000233767">
    <property type="component" value="Unassembled WGS sequence"/>
</dbReference>
<dbReference type="AlphaFoldDB" id="A0A497U2L0"/>
<dbReference type="PANTHER" id="PTHR38480">
    <property type="entry name" value="SLR0254 PROTEIN"/>
    <property type="match status" value="1"/>
</dbReference>
<evidence type="ECO:0000313" key="7">
    <source>
        <dbReference type="EMBL" id="PKW20036.1"/>
    </source>
</evidence>
<comment type="subcellular location">
    <subcellularLocation>
        <location evidence="1">Membrane</location>
        <topology evidence="1">Multi-pass membrane protein</topology>
    </subcellularLocation>
</comment>
<evidence type="ECO:0000256" key="3">
    <source>
        <dbReference type="ARBA" id="ARBA00022989"/>
    </source>
</evidence>
<keyword evidence="9" id="KW-1185">Reference proteome</keyword>
<evidence type="ECO:0000256" key="4">
    <source>
        <dbReference type="ARBA" id="ARBA00023136"/>
    </source>
</evidence>
<dbReference type="InterPro" id="IPR010432">
    <property type="entry name" value="RDD"/>
</dbReference>
<dbReference type="EMBL" id="RCCB01000016">
    <property type="protein sequence ID" value="RLJ23135.1"/>
    <property type="molecule type" value="Genomic_DNA"/>
</dbReference>
<protein>
    <submittedName>
        <fullName evidence="7 8">RDD family membrane protein YckC</fullName>
    </submittedName>
</protein>
<evidence type="ECO:0000256" key="2">
    <source>
        <dbReference type="ARBA" id="ARBA00022692"/>
    </source>
</evidence>
<accession>A0A497U2L0</accession>
<sequence>MTQLSINTTQNVNINFTAASIGDRILAYLLDFLAKTAYLIVIYSVFFYGLGINKLMDKMDDWSRISILVLFYMPVAFYSLLLESLLEGQTLGKRLLKIKVVKIDGYQASFGDYLMRWLFRIIDVSFSSGIVGLVSIIASEKSQRLGDMAGGTSVITLKNNININHTILEEIDVSYVPTYPLVIKLSDNDARIIKETFNSARANKDYHMITRLKTKIEDVTGIRNQSGNDEDFIKTILKDYNYYTQKM</sequence>
<dbReference type="Pfam" id="PF06271">
    <property type="entry name" value="RDD"/>
    <property type="match status" value="1"/>
</dbReference>
<dbReference type="PANTHER" id="PTHR38480:SF1">
    <property type="entry name" value="SLR0254 PROTEIN"/>
    <property type="match status" value="1"/>
</dbReference>
<gene>
    <name evidence="7" type="ORF">B0G92_3276</name>
    <name evidence="8" type="ORF">CLV50_3285</name>
</gene>
<keyword evidence="4 5" id="KW-0472">Membrane</keyword>
<evidence type="ECO:0000256" key="1">
    <source>
        <dbReference type="ARBA" id="ARBA00004141"/>
    </source>
</evidence>
<evidence type="ECO:0000259" key="6">
    <source>
        <dbReference type="Pfam" id="PF06271"/>
    </source>
</evidence>
<dbReference type="RefSeq" id="WP_101473005.1">
    <property type="nucleotide sequence ID" value="NZ_JAPJOL010000029.1"/>
</dbReference>
<dbReference type="GO" id="GO:0016020">
    <property type="term" value="C:membrane"/>
    <property type="evidence" value="ECO:0007669"/>
    <property type="project" value="UniProtKB-SubCell"/>
</dbReference>
<dbReference type="Proteomes" id="UP000275027">
    <property type="component" value="Unassembled WGS sequence"/>
</dbReference>
<evidence type="ECO:0000313" key="8">
    <source>
        <dbReference type="EMBL" id="RLJ23135.1"/>
    </source>
</evidence>
<feature type="transmembrane region" description="Helical" evidence="5">
    <location>
        <begin position="117"/>
        <end position="138"/>
    </location>
</feature>
<reference evidence="7 9" key="1">
    <citation type="submission" date="2017-12" db="EMBL/GenBank/DDBJ databases">
        <title>Genomic Encyclopedia of Type Strains, Phase III (KMG-III): the genomes of soil and plant-associated and newly described type strains.</title>
        <authorList>
            <person name="Whitman W."/>
        </authorList>
    </citation>
    <scope>NUCLEOTIDE SEQUENCE [LARGE SCALE GENOMIC DNA]</scope>
    <source>
        <strain evidence="7 9">IP-10</strain>
    </source>
</reference>
<evidence type="ECO:0000313" key="10">
    <source>
        <dbReference type="Proteomes" id="UP000275027"/>
    </source>
</evidence>
<name>A0A497U2L0_9FLAO</name>
<reference evidence="8 10" key="2">
    <citation type="submission" date="2018-10" db="EMBL/GenBank/DDBJ databases">
        <title>Genomic Encyclopedia of Archaeal and Bacterial Type Strains, Phase II (KMG-II): from individual species to whole genera.</title>
        <authorList>
            <person name="Goeker M."/>
        </authorList>
    </citation>
    <scope>NUCLEOTIDE SEQUENCE [LARGE SCALE GENOMIC DNA]</scope>
    <source>
        <strain evidence="8 10">DSM 21886</strain>
    </source>
</reference>
<proteinExistence type="predicted"/>
<evidence type="ECO:0000313" key="9">
    <source>
        <dbReference type="Proteomes" id="UP000233767"/>
    </source>
</evidence>
<feature type="domain" description="RDD" evidence="6">
    <location>
        <begin position="19"/>
        <end position="150"/>
    </location>
</feature>
<keyword evidence="3 5" id="KW-1133">Transmembrane helix</keyword>
<organism evidence="8 10">
    <name type="scientific">Flavobacterium lindanitolerans</name>
    <dbReference type="NCBI Taxonomy" id="428988"/>
    <lineage>
        <taxon>Bacteria</taxon>
        <taxon>Pseudomonadati</taxon>
        <taxon>Bacteroidota</taxon>
        <taxon>Flavobacteriia</taxon>
        <taxon>Flavobacteriales</taxon>
        <taxon>Flavobacteriaceae</taxon>
        <taxon>Flavobacterium</taxon>
    </lineage>
</organism>
<feature type="transmembrane region" description="Helical" evidence="5">
    <location>
        <begin position="62"/>
        <end position="81"/>
    </location>
</feature>
<evidence type="ECO:0000256" key="5">
    <source>
        <dbReference type="SAM" id="Phobius"/>
    </source>
</evidence>